<dbReference type="Proteomes" id="UP000028643">
    <property type="component" value="Unassembled WGS sequence"/>
</dbReference>
<evidence type="ECO:0000313" key="2">
    <source>
        <dbReference type="Proteomes" id="UP000028643"/>
    </source>
</evidence>
<accession>A0A085V9K7</accession>
<dbReference type="AlphaFoldDB" id="A0A085V9K7"/>
<sequence>MLILETLHQNPLAACEDKDKGLSDCHRFSLRSLTHVVTNYFRLLPNVDEFLSMSSQREEAVPILDDEIAGLCQRHHPFAINSEFKQQSASTFCPIMEAYSPSFDAVGDE</sequence>
<comment type="caution">
    <text evidence="1">The sequence shown here is derived from an EMBL/GenBank/DDBJ whole genome shotgun (WGS) entry which is preliminary data.</text>
</comment>
<evidence type="ECO:0000313" key="1">
    <source>
        <dbReference type="EMBL" id="KFE52120.1"/>
    </source>
</evidence>
<organism evidence="1 2">
    <name type="scientific">Pseudomonas syringae</name>
    <dbReference type="NCBI Taxonomy" id="317"/>
    <lineage>
        <taxon>Bacteria</taxon>
        <taxon>Pseudomonadati</taxon>
        <taxon>Pseudomonadota</taxon>
        <taxon>Gammaproteobacteria</taxon>
        <taxon>Pseudomonadales</taxon>
        <taxon>Pseudomonadaceae</taxon>
        <taxon>Pseudomonas</taxon>
    </lineage>
</organism>
<protein>
    <submittedName>
        <fullName evidence="1">Uncharacterized protein</fullName>
    </submittedName>
</protein>
<gene>
    <name evidence="1" type="ORF">IV02_10205</name>
</gene>
<reference evidence="1 2" key="1">
    <citation type="submission" date="2014-07" db="EMBL/GenBank/DDBJ databases">
        <title>Draft Genome Sequences of Environmental Pseudomonas syringae strains.</title>
        <authorList>
            <person name="Baltrus D.A."/>
            <person name="Berge O."/>
            <person name="Morris C."/>
        </authorList>
    </citation>
    <scope>NUCLEOTIDE SEQUENCE [LARGE SCALE GENOMIC DNA]</scope>
    <source>
        <strain evidence="1 2">CEB003</strain>
    </source>
</reference>
<proteinExistence type="predicted"/>
<dbReference type="PATRIC" id="fig|317.174.peg.2088"/>
<name>A0A085V9K7_PSESX</name>
<dbReference type="EMBL" id="JPQT01000099">
    <property type="protein sequence ID" value="KFE52120.1"/>
    <property type="molecule type" value="Genomic_DNA"/>
</dbReference>